<sequence length="239" mass="25324">MSYITDADANADVAAGEKPKTNSGPHADDLPRASAPASVVLVIRGRIGVYNVPPAVPIHLSGFALFCLGLGLFSRLDENIPTGVWVGYMFTGPFGGGLLLNTQLPAFQAPVSEADQALATGCWNFLRTLGGVWGVAIPAAIFANRVDGLVAAGRVSNPEAAAMLLGGGAYEHASAAFVRAFPSLIDQAEIIAVYRLAIQRVFLVRIAFTSFAFVICLFEKNIPLRTELVTEYGLNEDDK</sequence>
<evidence type="ECO:0000313" key="9">
    <source>
        <dbReference type="EMBL" id="KAF3761194.1"/>
    </source>
</evidence>
<keyword evidence="4 8" id="KW-1133">Transmembrane helix</keyword>
<accession>A0A9P5CJE0</accession>
<dbReference type="PANTHER" id="PTHR23501">
    <property type="entry name" value="MAJOR FACILITATOR SUPERFAMILY"/>
    <property type="match status" value="1"/>
</dbReference>
<keyword evidence="2" id="KW-0813">Transport</keyword>
<dbReference type="EMBL" id="MU032352">
    <property type="protein sequence ID" value="KAF3761194.1"/>
    <property type="molecule type" value="Genomic_DNA"/>
</dbReference>
<dbReference type="GO" id="GO:0005886">
    <property type="term" value="C:plasma membrane"/>
    <property type="evidence" value="ECO:0007669"/>
    <property type="project" value="TreeGrafter"/>
</dbReference>
<keyword evidence="6" id="KW-0325">Glycoprotein</keyword>
<organism evidence="9 10">
    <name type="scientific">Cryphonectria parasitica (strain ATCC 38755 / EP155)</name>
    <dbReference type="NCBI Taxonomy" id="660469"/>
    <lineage>
        <taxon>Eukaryota</taxon>
        <taxon>Fungi</taxon>
        <taxon>Dikarya</taxon>
        <taxon>Ascomycota</taxon>
        <taxon>Pezizomycotina</taxon>
        <taxon>Sordariomycetes</taxon>
        <taxon>Sordariomycetidae</taxon>
        <taxon>Diaporthales</taxon>
        <taxon>Cryphonectriaceae</taxon>
        <taxon>Cryphonectria-Endothia species complex</taxon>
        <taxon>Cryphonectria</taxon>
    </lineage>
</organism>
<proteinExistence type="predicted"/>
<dbReference type="RefSeq" id="XP_040772173.1">
    <property type="nucleotide sequence ID" value="XM_040920972.1"/>
</dbReference>
<dbReference type="GO" id="GO:0022857">
    <property type="term" value="F:transmembrane transporter activity"/>
    <property type="evidence" value="ECO:0007669"/>
    <property type="project" value="TreeGrafter"/>
</dbReference>
<evidence type="ECO:0000256" key="8">
    <source>
        <dbReference type="SAM" id="Phobius"/>
    </source>
</evidence>
<protein>
    <submittedName>
        <fullName evidence="9">Uncharacterized protein</fullName>
    </submittedName>
</protein>
<evidence type="ECO:0000256" key="1">
    <source>
        <dbReference type="ARBA" id="ARBA00004141"/>
    </source>
</evidence>
<evidence type="ECO:0000256" key="5">
    <source>
        <dbReference type="ARBA" id="ARBA00023136"/>
    </source>
</evidence>
<dbReference type="Proteomes" id="UP000803844">
    <property type="component" value="Unassembled WGS sequence"/>
</dbReference>
<keyword evidence="5 8" id="KW-0472">Membrane</keyword>
<comment type="subcellular location">
    <subcellularLocation>
        <location evidence="1">Membrane</location>
        <topology evidence="1">Multi-pass membrane protein</topology>
    </subcellularLocation>
</comment>
<dbReference type="OrthoDB" id="10021397at2759"/>
<evidence type="ECO:0000256" key="7">
    <source>
        <dbReference type="SAM" id="MobiDB-lite"/>
    </source>
</evidence>
<evidence type="ECO:0000256" key="3">
    <source>
        <dbReference type="ARBA" id="ARBA00022692"/>
    </source>
</evidence>
<keyword evidence="3 8" id="KW-0812">Transmembrane</keyword>
<name>A0A9P5CJE0_CRYP1</name>
<feature type="transmembrane region" description="Helical" evidence="8">
    <location>
        <begin position="197"/>
        <end position="218"/>
    </location>
</feature>
<keyword evidence="10" id="KW-1185">Reference proteome</keyword>
<dbReference type="PANTHER" id="PTHR23501:SF187">
    <property type="entry name" value="MAJOR FACILITATOR SUPERFAMILY (MFS) PROFILE DOMAIN-CONTAINING PROTEIN"/>
    <property type="match status" value="1"/>
</dbReference>
<comment type="caution">
    <text evidence="9">The sequence shown here is derived from an EMBL/GenBank/DDBJ whole genome shotgun (WGS) entry which is preliminary data.</text>
</comment>
<feature type="compositionally biased region" description="Basic and acidic residues" evidence="7">
    <location>
        <begin position="15"/>
        <end position="31"/>
    </location>
</feature>
<reference evidence="9" key="1">
    <citation type="journal article" date="2020" name="Phytopathology">
        <title>Genome sequence of the chestnut blight fungus Cryphonectria parasitica EP155: A fundamental resource for an archetypical invasive plant pathogen.</title>
        <authorList>
            <person name="Crouch J.A."/>
            <person name="Dawe A."/>
            <person name="Aerts A."/>
            <person name="Barry K."/>
            <person name="Churchill A.C.L."/>
            <person name="Grimwood J."/>
            <person name="Hillman B."/>
            <person name="Milgroom M.G."/>
            <person name="Pangilinan J."/>
            <person name="Smith M."/>
            <person name="Salamov A."/>
            <person name="Schmutz J."/>
            <person name="Yadav J."/>
            <person name="Grigoriev I.V."/>
            <person name="Nuss D."/>
        </authorList>
    </citation>
    <scope>NUCLEOTIDE SEQUENCE</scope>
    <source>
        <strain evidence="9">EP155</strain>
    </source>
</reference>
<evidence type="ECO:0000256" key="4">
    <source>
        <dbReference type="ARBA" id="ARBA00022989"/>
    </source>
</evidence>
<evidence type="ECO:0000256" key="2">
    <source>
        <dbReference type="ARBA" id="ARBA00022448"/>
    </source>
</evidence>
<evidence type="ECO:0000256" key="6">
    <source>
        <dbReference type="ARBA" id="ARBA00023180"/>
    </source>
</evidence>
<feature type="region of interest" description="Disordered" evidence="7">
    <location>
        <begin position="1"/>
        <end position="31"/>
    </location>
</feature>
<dbReference type="AlphaFoldDB" id="A0A9P5CJE0"/>
<dbReference type="GeneID" id="63838101"/>
<gene>
    <name evidence="9" type="ORF">M406DRAFT_334797</name>
</gene>
<evidence type="ECO:0000313" key="10">
    <source>
        <dbReference type="Proteomes" id="UP000803844"/>
    </source>
</evidence>